<dbReference type="InterPro" id="IPR004282">
    <property type="entry name" value="CemA"/>
</dbReference>
<evidence type="ECO:0000313" key="11">
    <source>
        <dbReference type="Proteomes" id="UP000008141"/>
    </source>
</evidence>
<proteinExistence type="inferred from homology"/>
<keyword evidence="2" id="KW-0813">Transport</keyword>
<dbReference type="eggNOG" id="ENOG502QR9Y">
    <property type="taxonomic scope" value="Eukaryota"/>
</dbReference>
<keyword evidence="5" id="KW-1133">Transmembrane helix</keyword>
<dbReference type="Pfam" id="PF03040">
    <property type="entry name" value="CemA"/>
    <property type="match status" value="1"/>
</dbReference>
<keyword evidence="3" id="KW-0812">Transmembrane</keyword>
<dbReference type="RefSeq" id="XP_005844579.1">
    <property type="nucleotide sequence ID" value="XM_005844517.1"/>
</dbReference>
<dbReference type="AlphaFoldDB" id="E1ZP50"/>
<dbReference type="EMBL" id="GL433856">
    <property type="protein sequence ID" value="EFN52477.1"/>
    <property type="molecule type" value="Genomic_DNA"/>
</dbReference>
<feature type="compositionally biased region" description="Low complexity" evidence="9">
    <location>
        <begin position="42"/>
        <end position="64"/>
    </location>
</feature>
<evidence type="ECO:0000256" key="6">
    <source>
        <dbReference type="ARBA" id="ARBA00023065"/>
    </source>
</evidence>
<gene>
    <name evidence="10" type="ORF">CHLNCDRAFT_138830</name>
</gene>
<feature type="region of interest" description="Disordered" evidence="9">
    <location>
        <begin position="40"/>
        <end position="144"/>
    </location>
</feature>
<sequence>MSYAHLIQVEVQERSGGAASHPTRAFTAVFVTHTRIAVPYTGGASNDGSARSRRAASNASGAAGWRHRQRQRKHRGTSSSSSPPSSGLGSYSFNLPDGLGENLRRLRGAPNQGQQGQQGGGQAGQAGAADDPQQPSVWSDWQADATSADWEDWEGLNVADLDDLGEVAELREAVIERRRLRGGRRRNVRDEYIRPIVDAQGIVNRLAVDEAEVEERVFVEAITNQYESREAVKYAGTLVAVPLLVGFLVSRAVAQPVWSYAEGLDPRAFAPSDIQKVEGAHELHVEELRLRMEASLGQAPPLSDPQIHEHLHHSAIRLDKEFREDNKRAMLNVVSDTTSATVFFVMLARQVPQRQILFRTIGRVFTGLSDTAKAFLIILTTDILLGYHSEEGWTAFLRIFSGHYGLEAEGESLKIFVATVPVFFDSLFKVWIFIGLNKQDPAAAVTLKQMDRH</sequence>
<evidence type="ECO:0000256" key="1">
    <source>
        <dbReference type="ARBA" id="ARBA00004141"/>
    </source>
</evidence>
<keyword evidence="7" id="KW-0472">Membrane</keyword>
<evidence type="ECO:0000256" key="5">
    <source>
        <dbReference type="ARBA" id="ARBA00022989"/>
    </source>
</evidence>
<dbReference type="GeneID" id="17351863"/>
<evidence type="ECO:0008006" key="12">
    <source>
        <dbReference type="Google" id="ProtNLM"/>
    </source>
</evidence>
<accession>E1ZP50</accession>
<dbReference type="PANTHER" id="PTHR33650">
    <property type="entry name" value="CHLOROPLAST ENVELOPE MEMBRANE PROTEIN-RELATED"/>
    <property type="match status" value="1"/>
</dbReference>
<organism evidence="11">
    <name type="scientific">Chlorella variabilis</name>
    <name type="common">Green alga</name>
    <dbReference type="NCBI Taxonomy" id="554065"/>
    <lineage>
        <taxon>Eukaryota</taxon>
        <taxon>Viridiplantae</taxon>
        <taxon>Chlorophyta</taxon>
        <taxon>core chlorophytes</taxon>
        <taxon>Trebouxiophyceae</taxon>
        <taxon>Chlorellales</taxon>
        <taxon>Chlorellaceae</taxon>
        <taxon>Chlorella clade</taxon>
        <taxon>Chlorella</taxon>
    </lineage>
</organism>
<dbReference type="GO" id="GO:1902600">
    <property type="term" value="P:proton transmembrane transport"/>
    <property type="evidence" value="ECO:0007669"/>
    <property type="project" value="UniProtKB-KW"/>
</dbReference>
<dbReference type="FunCoup" id="E1ZP50">
    <property type="interactions" value="542"/>
</dbReference>
<evidence type="ECO:0000256" key="8">
    <source>
        <dbReference type="ARBA" id="ARBA00043980"/>
    </source>
</evidence>
<dbReference type="Proteomes" id="UP000008141">
    <property type="component" value="Unassembled WGS sequence"/>
</dbReference>
<evidence type="ECO:0000256" key="2">
    <source>
        <dbReference type="ARBA" id="ARBA00022448"/>
    </source>
</evidence>
<dbReference type="PANTHER" id="PTHR33650:SF1">
    <property type="entry name" value="CHLOROPLAST ENVELOPE MEMBRANE PROTEIN"/>
    <property type="match status" value="1"/>
</dbReference>
<keyword evidence="4" id="KW-0375">Hydrogen ion transport</keyword>
<keyword evidence="6" id="KW-0406">Ion transport</keyword>
<dbReference type="OrthoDB" id="993at2759"/>
<dbReference type="KEGG" id="cvr:CHLNCDRAFT_138830"/>
<name>E1ZP50_CHLVA</name>
<evidence type="ECO:0000256" key="4">
    <source>
        <dbReference type="ARBA" id="ARBA00022781"/>
    </source>
</evidence>
<comment type="subcellular location">
    <subcellularLocation>
        <location evidence="1">Membrane</location>
        <topology evidence="1">Multi-pass membrane protein</topology>
    </subcellularLocation>
</comment>
<evidence type="ECO:0000256" key="7">
    <source>
        <dbReference type="ARBA" id="ARBA00023136"/>
    </source>
</evidence>
<evidence type="ECO:0000313" key="10">
    <source>
        <dbReference type="EMBL" id="EFN52477.1"/>
    </source>
</evidence>
<comment type="similarity">
    <text evidence="8">Belongs to the CemA family.</text>
</comment>
<dbReference type="GO" id="GO:0016020">
    <property type="term" value="C:membrane"/>
    <property type="evidence" value="ECO:0007669"/>
    <property type="project" value="UniProtKB-SubCell"/>
</dbReference>
<evidence type="ECO:0000256" key="3">
    <source>
        <dbReference type="ARBA" id="ARBA00022692"/>
    </source>
</evidence>
<evidence type="ECO:0000256" key="9">
    <source>
        <dbReference type="SAM" id="MobiDB-lite"/>
    </source>
</evidence>
<keyword evidence="11" id="KW-1185">Reference proteome</keyword>
<feature type="compositionally biased region" description="Low complexity" evidence="9">
    <location>
        <begin position="78"/>
        <end position="92"/>
    </location>
</feature>
<feature type="compositionally biased region" description="Basic residues" evidence="9">
    <location>
        <begin position="65"/>
        <end position="76"/>
    </location>
</feature>
<dbReference type="InParanoid" id="E1ZP50"/>
<protein>
    <recommendedName>
        <fullName evidence="12">Chloroplast envelope membrane protein</fullName>
    </recommendedName>
</protein>
<reference evidence="10 11" key="1">
    <citation type="journal article" date="2010" name="Plant Cell">
        <title>The Chlorella variabilis NC64A genome reveals adaptation to photosymbiosis, coevolution with viruses, and cryptic sex.</title>
        <authorList>
            <person name="Blanc G."/>
            <person name="Duncan G."/>
            <person name="Agarkova I."/>
            <person name="Borodovsky M."/>
            <person name="Gurnon J."/>
            <person name="Kuo A."/>
            <person name="Lindquist E."/>
            <person name="Lucas S."/>
            <person name="Pangilinan J."/>
            <person name="Polle J."/>
            <person name="Salamov A."/>
            <person name="Terry A."/>
            <person name="Yamada T."/>
            <person name="Dunigan D.D."/>
            <person name="Grigoriev I.V."/>
            <person name="Claverie J.M."/>
            <person name="Van Etten J.L."/>
        </authorList>
    </citation>
    <scope>NUCLEOTIDE SEQUENCE [LARGE SCALE GENOMIC DNA]</scope>
    <source>
        <strain evidence="10 11">NC64A</strain>
    </source>
</reference>